<feature type="domain" description="ABC transmembrane type-1" evidence="9">
    <location>
        <begin position="20"/>
        <end position="208"/>
    </location>
</feature>
<dbReference type="PROSITE" id="PS50928">
    <property type="entry name" value="ABC_TM1"/>
    <property type="match status" value="1"/>
</dbReference>
<dbReference type="AlphaFoldDB" id="A0A158AI76"/>
<feature type="transmembrane region" description="Helical" evidence="8">
    <location>
        <begin position="50"/>
        <end position="77"/>
    </location>
</feature>
<dbReference type="InterPro" id="IPR000515">
    <property type="entry name" value="MetI-like"/>
</dbReference>
<protein>
    <submittedName>
        <fullName evidence="10">ABC amino acid transporter, inner membrane subunit</fullName>
    </submittedName>
</protein>
<reference evidence="10" key="1">
    <citation type="submission" date="2016-01" db="EMBL/GenBank/DDBJ databases">
        <authorList>
            <person name="Peeters C."/>
        </authorList>
    </citation>
    <scope>NUCLEOTIDE SEQUENCE [LARGE SCALE GENOMIC DNA]</scope>
    <source>
        <strain evidence="10">LMG 29326</strain>
    </source>
</reference>
<dbReference type="InterPro" id="IPR035906">
    <property type="entry name" value="MetI-like_sf"/>
</dbReference>
<comment type="similarity">
    <text evidence="2">Belongs to the binding-protein-dependent transport system permease family. HisMQ subfamily.</text>
</comment>
<dbReference type="CDD" id="cd06261">
    <property type="entry name" value="TM_PBP2"/>
    <property type="match status" value="1"/>
</dbReference>
<proteinExistence type="inferred from homology"/>
<dbReference type="STRING" id="1777144.AWB83_01876"/>
<accession>A0A158AI76</accession>
<sequence length="226" mass="24668">MTNLDFSVVLEHWPELMEGAFLSLILAVAATMLGFLIGTLCAIGRRSSIGWLAALCGGYVEAIRNTPLLVQIFLVYFGLSSMGLRLSAVTVAILALVINVGAYAAEIMRAGFDSIQRGQIEAAECLGLSRLQVYCHVILLPGLERVYPALTSQFVLMMLASSVCSQISTEELTAVANFVQSETYRPLETYLVVAVAYVALSLLMRIGFWALGAWLFPRRRRLGTPL</sequence>
<dbReference type="Gene3D" id="1.10.3720.10">
    <property type="entry name" value="MetI-like"/>
    <property type="match status" value="1"/>
</dbReference>
<evidence type="ECO:0000256" key="8">
    <source>
        <dbReference type="RuleBase" id="RU363032"/>
    </source>
</evidence>
<dbReference type="NCBIfam" id="TIGR01726">
    <property type="entry name" value="HEQRo_perm_3TM"/>
    <property type="match status" value="1"/>
</dbReference>
<comment type="subcellular location">
    <subcellularLocation>
        <location evidence="1">Cell inner membrane</location>
        <topology evidence="1">Multi-pass membrane protein</topology>
    </subcellularLocation>
    <subcellularLocation>
        <location evidence="8">Cell membrane</location>
        <topology evidence="8">Multi-pass membrane protein</topology>
    </subcellularLocation>
</comment>
<dbReference type="Pfam" id="PF00528">
    <property type="entry name" value="BPD_transp_1"/>
    <property type="match status" value="1"/>
</dbReference>
<gene>
    <name evidence="10" type="ORF">AWB83_01876</name>
</gene>
<dbReference type="Proteomes" id="UP000054978">
    <property type="component" value="Unassembled WGS sequence"/>
</dbReference>
<feature type="transmembrane region" description="Helical" evidence="8">
    <location>
        <begin position="20"/>
        <end position="43"/>
    </location>
</feature>
<keyword evidence="4" id="KW-1003">Cell membrane</keyword>
<feature type="transmembrane region" description="Helical" evidence="8">
    <location>
        <begin position="83"/>
        <end position="105"/>
    </location>
</feature>
<dbReference type="EMBL" id="FCOB02000007">
    <property type="protein sequence ID" value="SAK57470.1"/>
    <property type="molecule type" value="Genomic_DNA"/>
</dbReference>
<keyword evidence="5 8" id="KW-0812">Transmembrane</keyword>
<dbReference type="GO" id="GO:0022857">
    <property type="term" value="F:transmembrane transporter activity"/>
    <property type="evidence" value="ECO:0007669"/>
    <property type="project" value="InterPro"/>
</dbReference>
<dbReference type="PANTHER" id="PTHR30614">
    <property type="entry name" value="MEMBRANE COMPONENT OF AMINO ACID ABC TRANSPORTER"/>
    <property type="match status" value="1"/>
</dbReference>
<evidence type="ECO:0000256" key="4">
    <source>
        <dbReference type="ARBA" id="ARBA00022475"/>
    </source>
</evidence>
<keyword evidence="6 8" id="KW-1133">Transmembrane helix</keyword>
<evidence type="ECO:0000313" key="10">
    <source>
        <dbReference type="EMBL" id="SAK57470.1"/>
    </source>
</evidence>
<dbReference type="InterPro" id="IPR010065">
    <property type="entry name" value="AA_ABC_transptr_permease_3TM"/>
</dbReference>
<evidence type="ECO:0000259" key="9">
    <source>
        <dbReference type="PROSITE" id="PS50928"/>
    </source>
</evidence>
<evidence type="ECO:0000256" key="3">
    <source>
        <dbReference type="ARBA" id="ARBA00022448"/>
    </source>
</evidence>
<comment type="caution">
    <text evidence="10">The sequence shown here is derived from an EMBL/GenBank/DDBJ whole genome shotgun (WGS) entry which is preliminary data.</text>
</comment>
<evidence type="ECO:0000313" key="11">
    <source>
        <dbReference type="Proteomes" id="UP000054978"/>
    </source>
</evidence>
<keyword evidence="11" id="KW-1185">Reference proteome</keyword>
<dbReference type="GO" id="GO:0006865">
    <property type="term" value="P:amino acid transport"/>
    <property type="evidence" value="ECO:0007669"/>
    <property type="project" value="TreeGrafter"/>
</dbReference>
<feature type="transmembrane region" description="Helical" evidence="8">
    <location>
        <begin position="189"/>
        <end position="216"/>
    </location>
</feature>
<keyword evidence="7 8" id="KW-0472">Membrane</keyword>
<dbReference type="GO" id="GO:0043190">
    <property type="term" value="C:ATP-binding cassette (ABC) transporter complex"/>
    <property type="evidence" value="ECO:0007669"/>
    <property type="project" value="InterPro"/>
</dbReference>
<organism evidence="10 11">
    <name type="scientific">Caballeronia ptereochthonis</name>
    <dbReference type="NCBI Taxonomy" id="1777144"/>
    <lineage>
        <taxon>Bacteria</taxon>
        <taxon>Pseudomonadati</taxon>
        <taxon>Pseudomonadota</taxon>
        <taxon>Betaproteobacteria</taxon>
        <taxon>Burkholderiales</taxon>
        <taxon>Burkholderiaceae</taxon>
        <taxon>Caballeronia</taxon>
    </lineage>
</organism>
<dbReference type="OrthoDB" id="6580405at2"/>
<keyword evidence="3 8" id="KW-0813">Transport</keyword>
<evidence type="ECO:0000256" key="2">
    <source>
        <dbReference type="ARBA" id="ARBA00010072"/>
    </source>
</evidence>
<evidence type="ECO:0000256" key="6">
    <source>
        <dbReference type="ARBA" id="ARBA00022989"/>
    </source>
</evidence>
<name>A0A158AI76_9BURK</name>
<evidence type="ECO:0000256" key="7">
    <source>
        <dbReference type="ARBA" id="ARBA00023136"/>
    </source>
</evidence>
<dbReference type="SUPFAM" id="SSF161098">
    <property type="entry name" value="MetI-like"/>
    <property type="match status" value="1"/>
</dbReference>
<evidence type="ECO:0000256" key="5">
    <source>
        <dbReference type="ARBA" id="ARBA00022692"/>
    </source>
</evidence>
<dbReference type="PANTHER" id="PTHR30614:SF35">
    <property type="entry name" value="ABC TRANSPORTER PERMEASE PROTEIN"/>
    <property type="match status" value="1"/>
</dbReference>
<dbReference type="InterPro" id="IPR043429">
    <property type="entry name" value="ArtM/GltK/GlnP/TcyL/YhdX-like"/>
</dbReference>
<evidence type="ECO:0000256" key="1">
    <source>
        <dbReference type="ARBA" id="ARBA00004429"/>
    </source>
</evidence>
<dbReference type="RefSeq" id="WP_087044586.1">
    <property type="nucleotide sequence ID" value="NZ_FCOB02000007.1"/>
</dbReference>